<gene>
    <name evidence="1" type="ORF">L9F63_016604</name>
</gene>
<reference evidence="1" key="1">
    <citation type="journal article" date="2023" name="IScience">
        <title>Live-bearing cockroach genome reveals convergent evolutionary mechanisms linked to viviparity in insects and beyond.</title>
        <authorList>
            <person name="Fouks B."/>
            <person name="Harrison M.C."/>
            <person name="Mikhailova A.A."/>
            <person name="Marchal E."/>
            <person name="English S."/>
            <person name="Carruthers M."/>
            <person name="Jennings E.C."/>
            <person name="Chiamaka E.L."/>
            <person name="Frigard R.A."/>
            <person name="Pippel M."/>
            <person name="Attardo G.M."/>
            <person name="Benoit J.B."/>
            <person name="Bornberg-Bauer E."/>
            <person name="Tobe S.S."/>
        </authorList>
    </citation>
    <scope>NUCLEOTIDE SEQUENCE</scope>
    <source>
        <strain evidence="1">Stay&amp;Tobe</strain>
    </source>
</reference>
<sequence>LIGKWYLRDASPSIFNNVTNIVAVYSLRGNDYYGNVTDYSPLYGREVHQVNLTVSGTILKYRMNDTHQYDADYEILEIDRDYFIYYGYPEAVPSGLAVIHYKQPCPKEDVIKRVKKALKNVCLDYKNFGNDTSVPCDYVTKHKMKVVLIFIAAILVANAKEPCLPEKLQVPPRALVGKWYLRTTSPDIFKQVSNITEFYSAYGNNYYGNVTDYSPEYGLEAHRVNLTVSGRTLKFYMNDTHEYDSKYEILAVDKDYFIFYGHPPAAPSGLALIHYRQSCPKEDVIKRVKKALKNVCLDYKYFGNDTSVPCHYVE</sequence>
<evidence type="ECO:0000313" key="2">
    <source>
        <dbReference type="Proteomes" id="UP001233999"/>
    </source>
</evidence>
<dbReference type="AlphaFoldDB" id="A0AAD8EI32"/>
<dbReference type="SUPFAM" id="SSF50814">
    <property type="entry name" value="Lipocalins"/>
    <property type="match status" value="2"/>
</dbReference>
<proteinExistence type="predicted"/>
<evidence type="ECO:0008006" key="3">
    <source>
        <dbReference type="Google" id="ProtNLM"/>
    </source>
</evidence>
<name>A0AAD8EI32_DIPPU</name>
<dbReference type="EMBL" id="JASPKZ010004223">
    <property type="protein sequence ID" value="KAJ9590367.1"/>
    <property type="molecule type" value="Genomic_DNA"/>
</dbReference>
<accession>A0AAD8EI32</accession>
<protein>
    <recommendedName>
        <fullName evidence="3">Milk protein</fullName>
    </recommendedName>
</protein>
<dbReference type="InterPro" id="IPR012674">
    <property type="entry name" value="Calycin"/>
</dbReference>
<organism evidence="1 2">
    <name type="scientific">Diploptera punctata</name>
    <name type="common">Pacific beetle cockroach</name>
    <dbReference type="NCBI Taxonomy" id="6984"/>
    <lineage>
        <taxon>Eukaryota</taxon>
        <taxon>Metazoa</taxon>
        <taxon>Ecdysozoa</taxon>
        <taxon>Arthropoda</taxon>
        <taxon>Hexapoda</taxon>
        <taxon>Insecta</taxon>
        <taxon>Pterygota</taxon>
        <taxon>Neoptera</taxon>
        <taxon>Polyneoptera</taxon>
        <taxon>Dictyoptera</taxon>
        <taxon>Blattodea</taxon>
        <taxon>Blaberoidea</taxon>
        <taxon>Blaberidae</taxon>
        <taxon>Diplopterinae</taxon>
        <taxon>Diploptera</taxon>
    </lineage>
</organism>
<keyword evidence="2" id="KW-1185">Reference proteome</keyword>
<dbReference type="Proteomes" id="UP001233999">
    <property type="component" value="Unassembled WGS sequence"/>
</dbReference>
<reference evidence="1" key="2">
    <citation type="submission" date="2023-05" db="EMBL/GenBank/DDBJ databases">
        <authorList>
            <person name="Fouks B."/>
        </authorList>
    </citation>
    <scope>NUCLEOTIDE SEQUENCE</scope>
    <source>
        <strain evidence="1">Stay&amp;Tobe</strain>
        <tissue evidence="1">Testes</tissue>
    </source>
</reference>
<dbReference type="Gene3D" id="2.40.128.20">
    <property type="match status" value="2"/>
</dbReference>
<evidence type="ECO:0000313" key="1">
    <source>
        <dbReference type="EMBL" id="KAJ9590367.1"/>
    </source>
</evidence>
<comment type="caution">
    <text evidence="1">The sequence shown here is derived from an EMBL/GenBank/DDBJ whole genome shotgun (WGS) entry which is preliminary data.</text>
</comment>
<feature type="non-terminal residue" evidence="1">
    <location>
        <position position="314"/>
    </location>
</feature>